<dbReference type="Proteomes" id="UP000823046">
    <property type="component" value="Unassembled WGS sequence"/>
</dbReference>
<evidence type="ECO:0000256" key="2">
    <source>
        <dbReference type="SAM" id="MobiDB-lite"/>
    </source>
</evidence>
<organism evidence="3 4">
    <name type="scientific">Cardiosporidium cionae</name>
    <dbReference type="NCBI Taxonomy" id="476202"/>
    <lineage>
        <taxon>Eukaryota</taxon>
        <taxon>Sar</taxon>
        <taxon>Alveolata</taxon>
        <taxon>Apicomplexa</taxon>
        <taxon>Aconoidasida</taxon>
        <taxon>Nephromycida</taxon>
        <taxon>Cardiosporidium</taxon>
    </lineage>
</organism>
<dbReference type="PANTHER" id="PTHR22603:SF93">
    <property type="entry name" value="RE24176P"/>
    <property type="match status" value="1"/>
</dbReference>
<name>A0ABQ7JDJ2_9APIC</name>
<reference evidence="3 4" key="1">
    <citation type="journal article" date="2020" name="bioRxiv">
        <title>Metabolic contributions of an alphaproteobacterial endosymbiont in the apicomplexan Cardiosporidium cionae.</title>
        <authorList>
            <person name="Hunter E.S."/>
            <person name="Paight C.J."/>
            <person name="Lane C.E."/>
        </authorList>
    </citation>
    <scope>NUCLEOTIDE SEQUENCE [LARGE SCALE GENOMIC DNA]</scope>
    <source>
        <strain evidence="3">ESH_2018</strain>
    </source>
</reference>
<comment type="similarity">
    <text evidence="1">Belongs to the choline/ethanolamine kinase family.</text>
</comment>
<protein>
    <submittedName>
        <fullName evidence="3">Phosphotransferase enzyme family protein</fullName>
    </submittedName>
</protein>
<comment type="caution">
    <text evidence="3">The sequence shown here is derived from an EMBL/GenBank/DDBJ whole genome shotgun (WGS) entry which is preliminary data.</text>
</comment>
<evidence type="ECO:0000256" key="1">
    <source>
        <dbReference type="ARBA" id="ARBA00038211"/>
    </source>
</evidence>
<accession>A0ABQ7JDJ2</accession>
<dbReference type="Pfam" id="PF01633">
    <property type="entry name" value="Choline_kinase"/>
    <property type="match status" value="1"/>
</dbReference>
<dbReference type="SUPFAM" id="SSF56112">
    <property type="entry name" value="Protein kinase-like (PK-like)"/>
    <property type="match status" value="1"/>
</dbReference>
<dbReference type="InterPro" id="IPR011009">
    <property type="entry name" value="Kinase-like_dom_sf"/>
</dbReference>
<evidence type="ECO:0000313" key="4">
    <source>
        <dbReference type="Proteomes" id="UP000823046"/>
    </source>
</evidence>
<dbReference type="CDD" id="cd14021">
    <property type="entry name" value="ChoK-like_euk"/>
    <property type="match status" value="1"/>
</dbReference>
<dbReference type="Gene3D" id="3.30.200.20">
    <property type="entry name" value="Phosphorylase Kinase, domain 1"/>
    <property type="match status" value="1"/>
</dbReference>
<gene>
    <name evidence="3" type="ORF">IE077_000085</name>
</gene>
<feature type="region of interest" description="Disordered" evidence="2">
    <location>
        <begin position="1"/>
        <end position="21"/>
    </location>
</feature>
<sequence length="515" mass="58596">MELGVLNVSPPPSSGDSSLPSVCPASISPTLSTPSQLIPATRLLSENCTRSDSSRSHIPALAPLSARRHPNCSTLSCNPYDATNFCVEDFSDSSCVLANYTVSDSHTLPNVASLPIFGDTDAFLSEEIRIRQINTSNEVSQVDTNFSKLNDPHFIRSCCKRKIPGWEIVEDDTIFVDQIISGLTNQLFCVHIDRSCLCFSSLRYKQVLFRVYGETVGKFYDSRFELEVFKTLGRYKIAPKLIAEFEGGRIEEWLYGAPLAVQRLQNPSVACAIASILGRFHQLPWEMLDFPSNWQRNPSVFRKLTMWKSSVMASLPLFDTEMWKAISHRFDLKTFLKEADEIEELVQANCMHSTPAMNIVFCHNDTQENNFLVCGTTLRLIDFEYTDFNYAAFDIANLFVETTIDYLHTEFPYFKISPHLYPCLEHRGLFASIYLSEILNQPILPSAECIPPFLNAIEIFTLVSHLIWGFWSLLRTPTTLQKEEFDFLQYGLTRFSMYQTKKEELIQSGCLKIIK</sequence>
<proteinExistence type="inferred from homology"/>
<dbReference type="PANTHER" id="PTHR22603">
    <property type="entry name" value="CHOLINE/ETHANOALAMINE KINASE"/>
    <property type="match status" value="1"/>
</dbReference>
<dbReference type="Gene3D" id="3.90.1200.10">
    <property type="match status" value="1"/>
</dbReference>
<evidence type="ECO:0000313" key="3">
    <source>
        <dbReference type="EMBL" id="KAF8822069.1"/>
    </source>
</evidence>
<dbReference type="EMBL" id="JADAQX010000090">
    <property type="protein sequence ID" value="KAF8822069.1"/>
    <property type="molecule type" value="Genomic_DNA"/>
</dbReference>
<keyword evidence="4" id="KW-1185">Reference proteome</keyword>